<evidence type="ECO:0000313" key="2">
    <source>
        <dbReference type="EMBL" id="OGL88282.1"/>
    </source>
</evidence>
<evidence type="ECO:0000256" key="1">
    <source>
        <dbReference type="SAM" id="MobiDB-lite"/>
    </source>
</evidence>
<sequence>MAYKSSSYGGSWSDNSRNQAPYVAPQPSYPSTRASHLRSVNHATPHSGAPWTFCSACGEKLEHDARFCHECGTSVGKVQLVTDLIPVKCACERTLKKEYKFCPGCQTAVDKTWEQTKACTCGAVIQVEANACVSCGKKTNATLAKRKTG</sequence>
<accession>A0A1F7VCL6</accession>
<feature type="compositionally biased region" description="Low complexity" evidence="1">
    <location>
        <begin position="1"/>
        <end position="16"/>
    </location>
</feature>
<proteinExistence type="predicted"/>
<comment type="caution">
    <text evidence="2">The sequence shown here is derived from an EMBL/GenBank/DDBJ whole genome shotgun (WGS) entry which is preliminary data.</text>
</comment>
<protein>
    <submittedName>
        <fullName evidence="2">Uncharacterized protein</fullName>
    </submittedName>
</protein>
<organism evidence="2 3">
    <name type="scientific">Candidatus Uhrbacteria bacterium RIFCSPLOWO2_02_FULL_48_18</name>
    <dbReference type="NCBI Taxonomy" id="1802408"/>
    <lineage>
        <taxon>Bacteria</taxon>
        <taxon>Candidatus Uhriibacteriota</taxon>
    </lineage>
</organism>
<evidence type="ECO:0000313" key="3">
    <source>
        <dbReference type="Proteomes" id="UP000176593"/>
    </source>
</evidence>
<dbReference type="Proteomes" id="UP000176593">
    <property type="component" value="Unassembled WGS sequence"/>
</dbReference>
<feature type="region of interest" description="Disordered" evidence="1">
    <location>
        <begin position="1"/>
        <end position="41"/>
    </location>
</feature>
<name>A0A1F7VCL6_9BACT</name>
<gene>
    <name evidence="2" type="ORF">A3I41_00990</name>
</gene>
<dbReference type="EMBL" id="MGEQ01000001">
    <property type="protein sequence ID" value="OGL88282.1"/>
    <property type="molecule type" value="Genomic_DNA"/>
</dbReference>
<reference evidence="2 3" key="1">
    <citation type="journal article" date="2016" name="Nat. Commun.">
        <title>Thousands of microbial genomes shed light on interconnected biogeochemical processes in an aquifer system.</title>
        <authorList>
            <person name="Anantharaman K."/>
            <person name="Brown C.T."/>
            <person name="Hug L.A."/>
            <person name="Sharon I."/>
            <person name="Castelle C.J."/>
            <person name="Probst A.J."/>
            <person name="Thomas B.C."/>
            <person name="Singh A."/>
            <person name="Wilkins M.J."/>
            <person name="Karaoz U."/>
            <person name="Brodie E.L."/>
            <person name="Williams K.H."/>
            <person name="Hubbard S.S."/>
            <person name="Banfield J.F."/>
        </authorList>
    </citation>
    <scope>NUCLEOTIDE SEQUENCE [LARGE SCALE GENOMIC DNA]</scope>
</reference>
<dbReference type="AlphaFoldDB" id="A0A1F7VCL6"/>